<keyword evidence="1" id="KW-1133">Transmembrane helix</keyword>
<organism evidence="2 3">
    <name type="scientific">Alkalicoccobacillus murimartini</name>
    <dbReference type="NCBI Taxonomy" id="171685"/>
    <lineage>
        <taxon>Bacteria</taxon>
        <taxon>Bacillati</taxon>
        <taxon>Bacillota</taxon>
        <taxon>Bacilli</taxon>
        <taxon>Bacillales</taxon>
        <taxon>Bacillaceae</taxon>
        <taxon>Alkalicoccobacillus</taxon>
    </lineage>
</organism>
<keyword evidence="1" id="KW-0472">Membrane</keyword>
<feature type="transmembrane region" description="Helical" evidence="1">
    <location>
        <begin position="7"/>
        <end position="22"/>
    </location>
</feature>
<keyword evidence="3" id="KW-1185">Reference proteome</keyword>
<accession>A0ABT9YHH2</accession>
<feature type="transmembrane region" description="Helical" evidence="1">
    <location>
        <begin position="60"/>
        <end position="79"/>
    </location>
</feature>
<dbReference type="RefSeq" id="WP_306982030.1">
    <property type="nucleotide sequence ID" value="NZ_JAUSUA010000002.1"/>
</dbReference>
<proteinExistence type="predicted"/>
<protein>
    <submittedName>
        <fullName evidence="2">ABC-type Na+ efflux pump permease subunit</fullName>
    </submittedName>
</protein>
<evidence type="ECO:0000256" key="1">
    <source>
        <dbReference type="SAM" id="Phobius"/>
    </source>
</evidence>
<evidence type="ECO:0000313" key="3">
    <source>
        <dbReference type="Proteomes" id="UP001225034"/>
    </source>
</evidence>
<evidence type="ECO:0000313" key="2">
    <source>
        <dbReference type="EMBL" id="MDQ0207058.1"/>
    </source>
</evidence>
<keyword evidence="1" id="KW-0812">Transmembrane</keyword>
<reference evidence="2 3" key="1">
    <citation type="submission" date="2023-07" db="EMBL/GenBank/DDBJ databases">
        <title>Genomic Encyclopedia of Type Strains, Phase IV (KMG-IV): sequencing the most valuable type-strain genomes for metagenomic binning, comparative biology and taxonomic classification.</title>
        <authorList>
            <person name="Goeker M."/>
        </authorList>
    </citation>
    <scope>NUCLEOTIDE SEQUENCE [LARGE SCALE GENOMIC DNA]</scope>
    <source>
        <strain evidence="2 3">DSM 19154</strain>
    </source>
</reference>
<feature type="transmembrane region" description="Helical" evidence="1">
    <location>
        <begin position="85"/>
        <end position="104"/>
    </location>
</feature>
<gene>
    <name evidence="2" type="ORF">J2S05_001857</name>
</gene>
<name>A0ABT9YHH2_9BACI</name>
<comment type="caution">
    <text evidence="2">The sequence shown here is derived from an EMBL/GenBank/DDBJ whole genome shotgun (WGS) entry which is preliminary data.</text>
</comment>
<feature type="transmembrane region" description="Helical" evidence="1">
    <location>
        <begin position="28"/>
        <end position="48"/>
    </location>
</feature>
<sequence length="131" mass="15388">MIKKKHLTYLAPMWIMVFFFVLDQSWWYIGVMGASIFIGSIIGYKTGAGIWGASARTQHIFSKWSSILWIALMTVFLFIDLDLPLWRQLVAVGLIFITGLFDYIDSYLWYKKEKKEEEDLEAKRVKEDEYG</sequence>
<dbReference type="EMBL" id="JAUSUA010000002">
    <property type="protein sequence ID" value="MDQ0207058.1"/>
    <property type="molecule type" value="Genomic_DNA"/>
</dbReference>
<dbReference type="Proteomes" id="UP001225034">
    <property type="component" value="Unassembled WGS sequence"/>
</dbReference>